<evidence type="ECO:0000313" key="2">
    <source>
        <dbReference type="EMBL" id="KIN94223.1"/>
    </source>
</evidence>
<evidence type="ECO:0000313" key="3">
    <source>
        <dbReference type="Proteomes" id="UP000054217"/>
    </source>
</evidence>
<dbReference type="EMBL" id="KN832108">
    <property type="protein sequence ID" value="KIN94223.1"/>
    <property type="molecule type" value="Genomic_DNA"/>
</dbReference>
<feature type="region of interest" description="Disordered" evidence="1">
    <location>
        <begin position="284"/>
        <end position="310"/>
    </location>
</feature>
<evidence type="ECO:0000256" key="1">
    <source>
        <dbReference type="SAM" id="MobiDB-lite"/>
    </source>
</evidence>
<keyword evidence="3" id="KW-1185">Reference proteome</keyword>
<dbReference type="OrthoDB" id="10670185at2759"/>
<dbReference type="AlphaFoldDB" id="A0A0C3NFD5"/>
<protein>
    <submittedName>
        <fullName evidence="2">Uncharacterized protein</fullName>
    </submittedName>
</protein>
<reference evidence="3" key="2">
    <citation type="submission" date="2015-01" db="EMBL/GenBank/DDBJ databases">
        <title>Evolutionary Origins and Diversification of the Mycorrhizal Mutualists.</title>
        <authorList>
            <consortium name="DOE Joint Genome Institute"/>
            <consortium name="Mycorrhizal Genomics Consortium"/>
            <person name="Kohler A."/>
            <person name="Kuo A."/>
            <person name="Nagy L.G."/>
            <person name="Floudas D."/>
            <person name="Copeland A."/>
            <person name="Barry K.W."/>
            <person name="Cichocki N."/>
            <person name="Veneault-Fourrey C."/>
            <person name="LaButti K."/>
            <person name="Lindquist E.A."/>
            <person name="Lipzen A."/>
            <person name="Lundell T."/>
            <person name="Morin E."/>
            <person name="Murat C."/>
            <person name="Riley R."/>
            <person name="Ohm R."/>
            <person name="Sun H."/>
            <person name="Tunlid A."/>
            <person name="Henrissat B."/>
            <person name="Grigoriev I.V."/>
            <person name="Hibbett D.S."/>
            <person name="Martin F."/>
        </authorList>
    </citation>
    <scope>NUCLEOTIDE SEQUENCE [LARGE SCALE GENOMIC DNA]</scope>
    <source>
        <strain evidence="3">Marx 270</strain>
    </source>
</reference>
<dbReference type="Proteomes" id="UP000054217">
    <property type="component" value="Unassembled WGS sequence"/>
</dbReference>
<dbReference type="HOGENOM" id="CLU_897465_0_0_1"/>
<sequence>MTDNTDIIFPGSLPYKTCQVTPVSHSCTASFIPEDTQTIQQDDSLFDKDTQYKSIVSSQRWSEPPETAPETCAIMPCLKLLELMSVPGISQGSNTQDKCHHEEVDYSHKLCWDLYEKHRVINQLRGHVRQLKEQEAVLHNIDDCYQMACVEIKNQKRKVMELQGIMERCEEEHSNTQACIQSQHEATINQCRTNIESICNEMKRALSRTQVHMEAQLAKLPALSQMKLAEALKECDLKFAEKLKECDKAFSEKMNKAEASLRIHSGREGNRDCQLRAAICAAEATTSNRSQLPPHMTPAPENGRSESRRR</sequence>
<gene>
    <name evidence="2" type="ORF">M404DRAFT_11320</name>
</gene>
<accession>A0A0C3NFD5</accession>
<proteinExistence type="predicted"/>
<reference evidence="2 3" key="1">
    <citation type="submission" date="2014-04" db="EMBL/GenBank/DDBJ databases">
        <authorList>
            <consortium name="DOE Joint Genome Institute"/>
            <person name="Kuo A."/>
            <person name="Kohler A."/>
            <person name="Costa M.D."/>
            <person name="Nagy L.G."/>
            <person name="Floudas D."/>
            <person name="Copeland A."/>
            <person name="Barry K.W."/>
            <person name="Cichocki N."/>
            <person name="Veneault-Fourrey C."/>
            <person name="LaButti K."/>
            <person name="Lindquist E.A."/>
            <person name="Lipzen A."/>
            <person name="Lundell T."/>
            <person name="Morin E."/>
            <person name="Murat C."/>
            <person name="Sun H."/>
            <person name="Tunlid A."/>
            <person name="Henrissat B."/>
            <person name="Grigoriev I.V."/>
            <person name="Hibbett D.S."/>
            <person name="Martin F."/>
            <person name="Nordberg H.P."/>
            <person name="Cantor M.N."/>
            <person name="Hua S.X."/>
        </authorList>
    </citation>
    <scope>NUCLEOTIDE SEQUENCE [LARGE SCALE GENOMIC DNA]</scope>
    <source>
        <strain evidence="2 3">Marx 270</strain>
    </source>
</reference>
<name>A0A0C3NFD5_PISTI</name>
<dbReference type="InParanoid" id="A0A0C3NFD5"/>
<organism evidence="2 3">
    <name type="scientific">Pisolithus tinctorius Marx 270</name>
    <dbReference type="NCBI Taxonomy" id="870435"/>
    <lineage>
        <taxon>Eukaryota</taxon>
        <taxon>Fungi</taxon>
        <taxon>Dikarya</taxon>
        <taxon>Basidiomycota</taxon>
        <taxon>Agaricomycotina</taxon>
        <taxon>Agaricomycetes</taxon>
        <taxon>Agaricomycetidae</taxon>
        <taxon>Boletales</taxon>
        <taxon>Sclerodermatineae</taxon>
        <taxon>Pisolithaceae</taxon>
        <taxon>Pisolithus</taxon>
    </lineage>
</organism>